<dbReference type="AlphaFoldDB" id="A0A0F3MRH0"/>
<keyword evidence="3" id="KW-1185">Reference proteome</keyword>
<dbReference type="EMBL" id="LANP01000003">
    <property type="protein sequence ID" value="KJV57189.1"/>
    <property type="molecule type" value="Genomic_DNA"/>
</dbReference>
<comment type="caution">
    <text evidence="2">The sequence shown here is derived from an EMBL/GenBank/DDBJ whole genome shotgun (WGS) entry which is preliminary data.</text>
</comment>
<gene>
    <name evidence="2" type="ORF">OCHUTO_0181</name>
</gene>
<reference evidence="2 3" key="1">
    <citation type="submission" date="2015-02" db="EMBL/GenBank/DDBJ databases">
        <title>Genome Sequencing of Rickettsiales.</title>
        <authorList>
            <person name="Daugherty S.C."/>
            <person name="Su Q."/>
            <person name="Abolude K."/>
            <person name="Beier-Sexton M."/>
            <person name="Carlyon J.A."/>
            <person name="Carter R."/>
            <person name="Day N.P."/>
            <person name="Dumler S.J."/>
            <person name="Dyachenko V."/>
            <person name="Godinez A."/>
            <person name="Kurtti T.J."/>
            <person name="Lichay M."/>
            <person name="Mullins K.E."/>
            <person name="Ott S."/>
            <person name="Pappas-Brown V."/>
            <person name="Paris D.H."/>
            <person name="Patel P."/>
            <person name="Richards A.L."/>
            <person name="Sadzewicz L."/>
            <person name="Sears K."/>
            <person name="Seidman D."/>
            <person name="Sengamalay N."/>
            <person name="Stenos J."/>
            <person name="Tallon L.J."/>
            <person name="Vincent G."/>
            <person name="Fraser C.M."/>
            <person name="Munderloh U."/>
            <person name="Dunning-Hotopp J.C."/>
        </authorList>
    </citation>
    <scope>NUCLEOTIDE SEQUENCE [LARGE SCALE GENOMIC DNA]</scope>
    <source>
        <strain evidence="2 3">Fuller</strain>
    </source>
</reference>
<organism evidence="2 3">
    <name type="scientific">Orientia chuto str. Dubai</name>
    <dbReference type="NCBI Taxonomy" id="1359168"/>
    <lineage>
        <taxon>Bacteria</taxon>
        <taxon>Pseudomonadati</taxon>
        <taxon>Pseudomonadota</taxon>
        <taxon>Alphaproteobacteria</taxon>
        <taxon>Rickettsiales</taxon>
        <taxon>Rickettsiaceae</taxon>
        <taxon>Rickettsieae</taxon>
        <taxon>Orientia</taxon>
    </lineage>
</organism>
<feature type="transmembrane region" description="Helical" evidence="1">
    <location>
        <begin position="6"/>
        <end position="23"/>
    </location>
</feature>
<accession>A0A0F3MRH0</accession>
<keyword evidence="1" id="KW-1133">Transmembrane helix</keyword>
<name>A0A0F3MRH0_9RICK</name>
<dbReference type="Proteomes" id="UP000033616">
    <property type="component" value="Unassembled WGS sequence"/>
</dbReference>
<keyword evidence="1" id="KW-0472">Membrane</keyword>
<evidence type="ECO:0000313" key="3">
    <source>
        <dbReference type="Proteomes" id="UP000033616"/>
    </source>
</evidence>
<sequence>MHLPTWYYLAVLINQAINIVLILQKLCTYIYNYANMPILNA</sequence>
<evidence type="ECO:0000256" key="1">
    <source>
        <dbReference type="SAM" id="Phobius"/>
    </source>
</evidence>
<protein>
    <submittedName>
        <fullName evidence="2">Uncharacterized protein</fullName>
    </submittedName>
</protein>
<dbReference type="STRING" id="1359168.OCHUTO_0181"/>
<keyword evidence="1" id="KW-0812">Transmembrane</keyword>
<evidence type="ECO:0000313" key="2">
    <source>
        <dbReference type="EMBL" id="KJV57189.1"/>
    </source>
</evidence>
<dbReference type="PATRIC" id="fig|1359168.3.peg.769"/>
<proteinExistence type="predicted"/>